<reference evidence="7" key="1">
    <citation type="journal article" date="2021" name="PeerJ">
        <title>Extensive microbial diversity within the chicken gut microbiome revealed by metagenomics and culture.</title>
        <authorList>
            <person name="Gilroy R."/>
            <person name="Ravi A."/>
            <person name="Getino M."/>
            <person name="Pursley I."/>
            <person name="Horton D.L."/>
            <person name="Alikhan N.F."/>
            <person name="Baker D."/>
            <person name="Gharbi K."/>
            <person name="Hall N."/>
            <person name="Watson M."/>
            <person name="Adriaenssens E.M."/>
            <person name="Foster-Nyarko E."/>
            <person name="Jarju S."/>
            <person name="Secka A."/>
            <person name="Antonio M."/>
            <person name="Oren A."/>
            <person name="Chaudhuri R.R."/>
            <person name="La Ragione R."/>
            <person name="Hildebrand F."/>
            <person name="Pallen M.J."/>
        </authorList>
    </citation>
    <scope>NUCLEOTIDE SEQUENCE</scope>
    <source>
        <strain evidence="7">CHK188-5543</strain>
    </source>
</reference>
<sequence>MRCVLFSGGPPEDFDQVPLELGPADYVICCDRGYEAAQRFGVRPHLMVGDFDSYHGPVDPAVPVQTVPVRKDDTDTLLAVRIGLEKGYREFLILGGFGGRLDHTLANLQTLTFLAGQGARGEIRSNRNRAWVVRDGALALEPVAGWHLSVFAAEGPCEGVTLEGLSYPLEDYRMVPSFPIGVSNEFTSGTAHIRVRRGTLWVIASKEG</sequence>
<protein>
    <recommendedName>
        <fullName evidence="5">Thiamine diphosphokinase</fullName>
        <ecNumber evidence="5">2.7.6.2</ecNumber>
    </recommendedName>
</protein>
<dbReference type="GO" id="GO:0016301">
    <property type="term" value="F:kinase activity"/>
    <property type="evidence" value="ECO:0007669"/>
    <property type="project" value="UniProtKB-KW"/>
</dbReference>
<evidence type="ECO:0000256" key="2">
    <source>
        <dbReference type="ARBA" id="ARBA00022741"/>
    </source>
</evidence>
<keyword evidence="1 7" id="KW-0808">Transferase</keyword>
<accession>A0A9D2B7K7</accession>
<dbReference type="NCBIfam" id="TIGR01378">
    <property type="entry name" value="thi_PPkinase"/>
    <property type="match status" value="1"/>
</dbReference>
<comment type="caution">
    <text evidence="7">The sequence shown here is derived from an EMBL/GenBank/DDBJ whole genome shotgun (WGS) entry which is preliminary data.</text>
</comment>
<dbReference type="EC" id="2.7.6.2" evidence="5"/>
<dbReference type="Pfam" id="PF04263">
    <property type="entry name" value="TPK_catalytic"/>
    <property type="match status" value="1"/>
</dbReference>
<dbReference type="Gene3D" id="3.40.50.10240">
    <property type="entry name" value="Thiamin pyrophosphokinase, catalytic domain"/>
    <property type="match status" value="1"/>
</dbReference>
<dbReference type="InterPro" id="IPR036759">
    <property type="entry name" value="TPK_catalytic_sf"/>
</dbReference>
<dbReference type="InterPro" id="IPR007373">
    <property type="entry name" value="Thiamin_PyroPKinase_B1-bd"/>
</dbReference>
<dbReference type="EMBL" id="DXES01000060">
    <property type="protein sequence ID" value="HIX65202.1"/>
    <property type="molecule type" value="Genomic_DNA"/>
</dbReference>
<dbReference type="CDD" id="cd07995">
    <property type="entry name" value="TPK"/>
    <property type="match status" value="1"/>
</dbReference>
<dbReference type="SMART" id="SM00983">
    <property type="entry name" value="TPK_B1_binding"/>
    <property type="match status" value="1"/>
</dbReference>
<dbReference type="InterPro" id="IPR036371">
    <property type="entry name" value="TPK_B1-bd_sf"/>
</dbReference>
<evidence type="ECO:0000256" key="3">
    <source>
        <dbReference type="ARBA" id="ARBA00022777"/>
    </source>
</evidence>
<evidence type="ECO:0000256" key="4">
    <source>
        <dbReference type="ARBA" id="ARBA00022840"/>
    </source>
</evidence>
<proteinExistence type="predicted"/>
<dbReference type="GO" id="GO:0009229">
    <property type="term" value="P:thiamine diphosphate biosynthetic process"/>
    <property type="evidence" value="ECO:0007669"/>
    <property type="project" value="InterPro"/>
</dbReference>
<dbReference type="GO" id="GO:0005524">
    <property type="term" value="F:ATP binding"/>
    <property type="evidence" value="ECO:0007669"/>
    <property type="project" value="UniProtKB-KW"/>
</dbReference>
<dbReference type="InterPro" id="IPR053149">
    <property type="entry name" value="TPK"/>
</dbReference>
<gene>
    <name evidence="7" type="ORF">H9736_03030</name>
</gene>
<dbReference type="AlphaFoldDB" id="A0A9D2B7K7"/>
<keyword evidence="3" id="KW-0418">Kinase</keyword>
<dbReference type="SUPFAM" id="SSF63862">
    <property type="entry name" value="Thiamin pyrophosphokinase, substrate-binding domain"/>
    <property type="match status" value="1"/>
</dbReference>
<reference evidence="7" key="2">
    <citation type="submission" date="2021-04" db="EMBL/GenBank/DDBJ databases">
        <authorList>
            <person name="Gilroy R."/>
        </authorList>
    </citation>
    <scope>NUCLEOTIDE SEQUENCE</scope>
    <source>
        <strain evidence="7">CHK188-5543</strain>
    </source>
</reference>
<dbReference type="GO" id="GO:0030975">
    <property type="term" value="F:thiamine binding"/>
    <property type="evidence" value="ECO:0007669"/>
    <property type="project" value="InterPro"/>
</dbReference>
<dbReference type="PANTHER" id="PTHR41299">
    <property type="entry name" value="THIAMINE PYROPHOSPHOKINASE"/>
    <property type="match status" value="1"/>
</dbReference>
<keyword evidence="2" id="KW-0547">Nucleotide-binding</keyword>
<dbReference type="InterPro" id="IPR006282">
    <property type="entry name" value="Thi_PPkinase"/>
</dbReference>
<dbReference type="Proteomes" id="UP000886800">
    <property type="component" value="Unassembled WGS sequence"/>
</dbReference>
<evidence type="ECO:0000313" key="7">
    <source>
        <dbReference type="EMBL" id="HIX65202.1"/>
    </source>
</evidence>
<evidence type="ECO:0000256" key="5">
    <source>
        <dbReference type="NCBIfam" id="TIGR01378"/>
    </source>
</evidence>
<dbReference type="InterPro" id="IPR007371">
    <property type="entry name" value="TPK_catalytic"/>
</dbReference>
<dbReference type="PANTHER" id="PTHR41299:SF1">
    <property type="entry name" value="THIAMINE PYROPHOSPHOKINASE"/>
    <property type="match status" value="1"/>
</dbReference>
<evidence type="ECO:0000256" key="1">
    <source>
        <dbReference type="ARBA" id="ARBA00022679"/>
    </source>
</evidence>
<name>A0A9D2B7K7_9FIRM</name>
<organism evidence="7 8">
    <name type="scientific">Candidatus Anaerotruncus excrementipullorum</name>
    <dbReference type="NCBI Taxonomy" id="2838465"/>
    <lineage>
        <taxon>Bacteria</taxon>
        <taxon>Bacillati</taxon>
        <taxon>Bacillota</taxon>
        <taxon>Clostridia</taxon>
        <taxon>Eubacteriales</taxon>
        <taxon>Oscillospiraceae</taxon>
        <taxon>Anaerotruncus</taxon>
    </lineage>
</organism>
<dbReference type="GO" id="GO:0006772">
    <property type="term" value="P:thiamine metabolic process"/>
    <property type="evidence" value="ECO:0007669"/>
    <property type="project" value="UniProtKB-UniRule"/>
</dbReference>
<dbReference type="Pfam" id="PF04265">
    <property type="entry name" value="TPK_B1_binding"/>
    <property type="match status" value="1"/>
</dbReference>
<feature type="domain" description="Thiamin pyrophosphokinase thiamin-binding" evidence="6">
    <location>
        <begin position="136"/>
        <end position="201"/>
    </location>
</feature>
<dbReference type="SUPFAM" id="SSF63999">
    <property type="entry name" value="Thiamin pyrophosphokinase, catalytic domain"/>
    <property type="match status" value="1"/>
</dbReference>
<evidence type="ECO:0000313" key="8">
    <source>
        <dbReference type="Proteomes" id="UP000886800"/>
    </source>
</evidence>
<keyword evidence="4" id="KW-0067">ATP-binding</keyword>
<dbReference type="GO" id="GO:0004788">
    <property type="term" value="F:thiamine diphosphokinase activity"/>
    <property type="evidence" value="ECO:0007669"/>
    <property type="project" value="UniProtKB-UniRule"/>
</dbReference>
<evidence type="ECO:0000259" key="6">
    <source>
        <dbReference type="SMART" id="SM00983"/>
    </source>
</evidence>